<dbReference type="Proteomes" id="UP000198402">
    <property type="component" value="Unassembled WGS sequence"/>
</dbReference>
<evidence type="ECO:0000313" key="2">
    <source>
        <dbReference type="EMBL" id="GAX02064.1"/>
    </source>
</evidence>
<gene>
    <name evidence="2" type="ORF">IWT126_02128</name>
</gene>
<feature type="signal peptide" evidence="1">
    <location>
        <begin position="1"/>
        <end position="28"/>
    </location>
</feature>
<keyword evidence="1" id="KW-0732">Signal</keyword>
<dbReference type="EMBL" id="BCMG01000012">
    <property type="protein sequence ID" value="GAX02064.1"/>
    <property type="molecule type" value="Genomic_DNA"/>
</dbReference>
<name>A0A1Z5IJV7_9LACO</name>
<organism evidence="2 3">
    <name type="scientific">Secundilactobacillus silagei JCM 19001</name>
    <dbReference type="NCBI Taxonomy" id="1302250"/>
    <lineage>
        <taxon>Bacteria</taxon>
        <taxon>Bacillati</taxon>
        <taxon>Bacillota</taxon>
        <taxon>Bacilli</taxon>
        <taxon>Lactobacillales</taxon>
        <taxon>Lactobacillaceae</taxon>
        <taxon>Secundilactobacillus</taxon>
    </lineage>
</organism>
<dbReference type="RefSeq" id="WP_089137162.1">
    <property type="nucleotide sequence ID" value="NZ_BCMG01000012.1"/>
</dbReference>
<dbReference type="OrthoDB" id="2330102at2"/>
<evidence type="ECO:0008006" key="4">
    <source>
        <dbReference type="Google" id="ProtNLM"/>
    </source>
</evidence>
<dbReference type="STRING" id="1302250.GCA_001313225_02641"/>
<proteinExistence type="predicted"/>
<dbReference type="AlphaFoldDB" id="A0A1Z5IJV7"/>
<accession>A0A1Z5IJV7</accession>
<evidence type="ECO:0000256" key="1">
    <source>
        <dbReference type="SAM" id="SignalP"/>
    </source>
</evidence>
<sequence length="143" mass="16195">MHNHLIKGVLTCTIALTVLGSESISAHAANWHKGTPTSLQGKWRTKWHVIDKGVSQGRELSNISRKNVVSLDVSKTKLKGHYNTVTDMGMPDAIGASYKYLGNHSYQIKGKDLAGTNTFKVKRYSHNKLKITQRHFKEYLYRR</sequence>
<reference evidence="2 3" key="1">
    <citation type="submission" date="2015-11" db="EMBL/GenBank/DDBJ databases">
        <title>Draft genome sequences of new species of the genus Lactobacillus isolated from orchardgrass silage.</title>
        <authorList>
            <person name="Tohno M."/>
            <person name="Tanizawa Y."/>
            <person name="Arita M."/>
        </authorList>
    </citation>
    <scope>NUCLEOTIDE SEQUENCE [LARGE SCALE GENOMIC DNA]</scope>
    <source>
        <strain evidence="2 3">IWT126</strain>
    </source>
</reference>
<keyword evidence="3" id="KW-1185">Reference proteome</keyword>
<evidence type="ECO:0000313" key="3">
    <source>
        <dbReference type="Proteomes" id="UP000198402"/>
    </source>
</evidence>
<feature type="chain" id="PRO_5012690047" description="Extracellular protein" evidence="1">
    <location>
        <begin position="29"/>
        <end position="143"/>
    </location>
</feature>
<protein>
    <recommendedName>
        <fullName evidence="4">Extracellular protein</fullName>
    </recommendedName>
</protein>
<comment type="caution">
    <text evidence="2">The sequence shown here is derived from an EMBL/GenBank/DDBJ whole genome shotgun (WGS) entry which is preliminary data.</text>
</comment>